<keyword evidence="1" id="KW-0472">Membrane</keyword>
<protein>
    <submittedName>
        <fullName evidence="2">CLUMA_CG019185, isoform A</fullName>
    </submittedName>
</protein>
<dbReference type="Proteomes" id="UP000183832">
    <property type="component" value="Unassembled WGS sequence"/>
</dbReference>
<keyword evidence="3" id="KW-1185">Reference proteome</keyword>
<evidence type="ECO:0000256" key="1">
    <source>
        <dbReference type="SAM" id="Phobius"/>
    </source>
</evidence>
<keyword evidence="1" id="KW-1133">Transmembrane helix</keyword>
<evidence type="ECO:0000313" key="3">
    <source>
        <dbReference type="Proteomes" id="UP000183832"/>
    </source>
</evidence>
<evidence type="ECO:0000313" key="2">
    <source>
        <dbReference type="EMBL" id="CRL06382.1"/>
    </source>
</evidence>
<feature type="transmembrane region" description="Helical" evidence="1">
    <location>
        <begin position="181"/>
        <end position="202"/>
    </location>
</feature>
<gene>
    <name evidence="2" type="ORF">CLUMA_CG019185</name>
</gene>
<sequence>MSSCPGYKIIRRKSTAQIYVHKLCYPSLICTLKVDPCIQGMIRLSLMEQAFIHVYMSFNVSRKGHNALPGMNDHTNHVVVHHPRKKYKNTKNKVKTAFHKVPGCMQIVFDSFVSISLYRFLFQSTLDIKLTHLKHQGTTLCWCLKMTREKREKKLRAANESVTMSCKIAFSCFGNAQELHVNLYCGAFRWLLLAMCITGFFYKASLLNFCKIAL</sequence>
<reference evidence="2 3" key="1">
    <citation type="submission" date="2015-04" db="EMBL/GenBank/DDBJ databases">
        <authorList>
            <person name="Syromyatnikov M.Y."/>
            <person name="Popov V.N."/>
        </authorList>
    </citation>
    <scope>NUCLEOTIDE SEQUENCE [LARGE SCALE GENOMIC DNA]</scope>
</reference>
<name>A0A1J1J4H7_9DIPT</name>
<dbReference type="EMBL" id="CVRI01000066">
    <property type="protein sequence ID" value="CRL06382.1"/>
    <property type="molecule type" value="Genomic_DNA"/>
</dbReference>
<organism evidence="2 3">
    <name type="scientific">Clunio marinus</name>
    <dbReference type="NCBI Taxonomy" id="568069"/>
    <lineage>
        <taxon>Eukaryota</taxon>
        <taxon>Metazoa</taxon>
        <taxon>Ecdysozoa</taxon>
        <taxon>Arthropoda</taxon>
        <taxon>Hexapoda</taxon>
        <taxon>Insecta</taxon>
        <taxon>Pterygota</taxon>
        <taxon>Neoptera</taxon>
        <taxon>Endopterygota</taxon>
        <taxon>Diptera</taxon>
        <taxon>Nematocera</taxon>
        <taxon>Chironomoidea</taxon>
        <taxon>Chironomidae</taxon>
        <taxon>Clunio</taxon>
    </lineage>
</organism>
<proteinExistence type="predicted"/>
<keyword evidence="1" id="KW-0812">Transmembrane</keyword>
<dbReference type="AlphaFoldDB" id="A0A1J1J4H7"/>
<accession>A0A1J1J4H7</accession>